<evidence type="ECO:0000313" key="14">
    <source>
        <dbReference type="Proteomes" id="UP001230005"/>
    </source>
</evidence>
<evidence type="ECO:0000313" key="13">
    <source>
        <dbReference type="EMBL" id="MDQ0255377.1"/>
    </source>
</evidence>
<accession>A0ABT9ZVW0</accession>
<evidence type="ECO:0000256" key="3">
    <source>
        <dbReference type="ARBA" id="ARBA00012461"/>
    </source>
</evidence>
<evidence type="ECO:0000256" key="2">
    <source>
        <dbReference type="ARBA" id="ARBA00010480"/>
    </source>
</evidence>
<proteinExistence type="inferred from homology"/>
<evidence type="ECO:0000256" key="8">
    <source>
        <dbReference type="ARBA" id="ARBA00022842"/>
    </source>
</evidence>
<evidence type="ECO:0000256" key="9">
    <source>
        <dbReference type="ARBA" id="ARBA00032492"/>
    </source>
</evidence>
<gene>
    <name evidence="13" type="ORF">J2S74_002759</name>
</gene>
<dbReference type="EMBL" id="JAUSUG010000010">
    <property type="protein sequence ID" value="MDQ0255377.1"/>
    <property type="molecule type" value="Genomic_DNA"/>
</dbReference>
<protein>
    <recommendedName>
        <fullName evidence="4">Glucose-1-phosphate thymidylyltransferase</fullName>
        <ecNumber evidence="3">2.7.7.24</ecNumber>
    </recommendedName>
    <alternativeName>
        <fullName evidence="10">dTDP-glucose pyrophosphorylase</fullName>
    </alternativeName>
    <alternativeName>
        <fullName evidence="9">dTDP-glucose synthase</fullName>
    </alternativeName>
</protein>
<evidence type="ECO:0000256" key="10">
    <source>
        <dbReference type="ARBA" id="ARBA00032598"/>
    </source>
</evidence>
<sequence>MKGVILAGGTGTRLTPYTKVINKHLLPVGRFPMIYWPLRAMEKAGVKDVIVVTNEKDVENFQAIIPDLPLNNLNITWTIQEKPRGIADALSKTEDQVKGEKLLVILGDNVFTDNLKTTVDTFQATGEGALLFVKKVADPERYGIAVTDKRGNVVKLLEKPREVDSNLCVTGIYLYDEKVFEFMKEVTPSERGELEITDINKLYLKSSTVNIENLKGFWCDAGTIESLNYVNSAMFNYE</sequence>
<keyword evidence="14" id="KW-1185">Reference proteome</keyword>
<evidence type="ECO:0000259" key="12">
    <source>
        <dbReference type="Pfam" id="PF00483"/>
    </source>
</evidence>
<evidence type="ECO:0000256" key="5">
    <source>
        <dbReference type="ARBA" id="ARBA00022679"/>
    </source>
</evidence>
<comment type="catalytic activity">
    <reaction evidence="11">
        <text>dTTP + alpha-D-glucose 1-phosphate + H(+) = dTDP-alpha-D-glucose + diphosphate</text>
        <dbReference type="Rhea" id="RHEA:15225"/>
        <dbReference type="ChEBI" id="CHEBI:15378"/>
        <dbReference type="ChEBI" id="CHEBI:33019"/>
        <dbReference type="ChEBI" id="CHEBI:37568"/>
        <dbReference type="ChEBI" id="CHEBI:57477"/>
        <dbReference type="ChEBI" id="CHEBI:58601"/>
        <dbReference type="EC" id="2.7.7.24"/>
    </reaction>
</comment>
<dbReference type="Gene3D" id="3.90.550.10">
    <property type="entry name" value="Spore Coat Polysaccharide Biosynthesis Protein SpsA, Chain A"/>
    <property type="match status" value="1"/>
</dbReference>
<comment type="cofactor">
    <cofactor evidence="1">
        <name>Mg(2+)</name>
        <dbReference type="ChEBI" id="CHEBI:18420"/>
    </cofactor>
</comment>
<evidence type="ECO:0000256" key="1">
    <source>
        <dbReference type="ARBA" id="ARBA00001946"/>
    </source>
</evidence>
<dbReference type="PANTHER" id="PTHR43532:SF1">
    <property type="entry name" value="GLUCOSE-1-PHOSPHATE THYMIDYLYLTRANSFERASE 1"/>
    <property type="match status" value="1"/>
</dbReference>
<reference evidence="13 14" key="1">
    <citation type="submission" date="2023-07" db="EMBL/GenBank/DDBJ databases">
        <title>Genomic Encyclopedia of Type Strains, Phase IV (KMG-IV): sequencing the most valuable type-strain genomes for metagenomic binning, comparative biology and taxonomic classification.</title>
        <authorList>
            <person name="Goeker M."/>
        </authorList>
    </citation>
    <scope>NUCLEOTIDE SEQUENCE [LARGE SCALE GENOMIC DNA]</scope>
    <source>
        <strain evidence="13 14">DSM 9768</strain>
    </source>
</reference>
<dbReference type="PANTHER" id="PTHR43532">
    <property type="entry name" value="GLUCOSE-1-PHOSPHATE THYMIDYLYLTRANSFERASE"/>
    <property type="match status" value="1"/>
</dbReference>
<comment type="similarity">
    <text evidence="2">Belongs to the glucose-1-phosphate thymidylyltransferase family.</text>
</comment>
<dbReference type="RefSeq" id="WP_307326306.1">
    <property type="nucleotide sequence ID" value="NZ_JAUSUG010000010.1"/>
</dbReference>
<name>A0ABT9ZVW0_9BACI</name>
<keyword evidence="5 13" id="KW-0808">Transferase</keyword>
<dbReference type="InterPro" id="IPR005835">
    <property type="entry name" value="NTP_transferase_dom"/>
</dbReference>
<evidence type="ECO:0000256" key="11">
    <source>
        <dbReference type="ARBA" id="ARBA00049336"/>
    </source>
</evidence>
<dbReference type="SUPFAM" id="SSF53448">
    <property type="entry name" value="Nucleotide-diphospho-sugar transferases"/>
    <property type="match status" value="1"/>
</dbReference>
<evidence type="ECO:0000256" key="4">
    <source>
        <dbReference type="ARBA" id="ARBA00017654"/>
    </source>
</evidence>
<dbReference type="InterPro" id="IPR029044">
    <property type="entry name" value="Nucleotide-diphossugar_trans"/>
</dbReference>
<dbReference type="Pfam" id="PF00483">
    <property type="entry name" value="NTP_transferase"/>
    <property type="match status" value="1"/>
</dbReference>
<feature type="domain" description="Nucleotidyl transferase" evidence="12">
    <location>
        <begin position="2"/>
        <end position="232"/>
    </location>
</feature>
<dbReference type="Proteomes" id="UP001230005">
    <property type="component" value="Unassembled WGS sequence"/>
</dbReference>
<dbReference type="EC" id="2.7.7.24" evidence="3"/>
<organism evidence="13 14">
    <name type="scientific">Evansella vedderi</name>
    <dbReference type="NCBI Taxonomy" id="38282"/>
    <lineage>
        <taxon>Bacteria</taxon>
        <taxon>Bacillati</taxon>
        <taxon>Bacillota</taxon>
        <taxon>Bacilli</taxon>
        <taxon>Bacillales</taxon>
        <taxon>Bacillaceae</taxon>
        <taxon>Evansella</taxon>
    </lineage>
</organism>
<keyword evidence="6 13" id="KW-0548">Nucleotidyltransferase</keyword>
<dbReference type="GO" id="GO:0008879">
    <property type="term" value="F:glucose-1-phosphate thymidylyltransferase activity"/>
    <property type="evidence" value="ECO:0007669"/>
    <property type="project" value="UniProtKB-EC"/>
</dbReference>
<keyword evidence="7" id="KW-0479">Metal-binding</keyword>
<comment type="caution">
    <text evidence="13">The sequence shown here is derived from an EMBL/GenBank/DDBJ whole genome shotgun (WGS) entry which is preliminary data.</text>
</comment>
<keyword evidence="8" id="KW-0460">Magnesium</keyword>
<evidence type="ECO:0000256" key="6">
    <source>
        <dbReference type="ARBA" id="ARBA00022695"/>
    </source>
</evidence>
<dbReference type="InterPro" id="IPR005907">
    <property type="entry name" value="G1P_thy_trans_s"/>
</dbReference>
<evidence type="ECO:0000256" key="7">
    <source>
        <dbReference type="ARBA" id="ARBA00022723"/>
    </source>
</evidence>